<evidence type="ECO:0000256" key="2">
    <source>
        <dbReference type="ARBA" id="ARBA00023125"/>
    </source>
</evidence>
<dbReference type="CDD" id="cd02208">
    <property type="entry name" value="cupin_RmlC-like"/>
    <property type="match status" value="1"/>
</dbReference>
<dbReference type="PRINTS" id="PR00032">
    <property type="entry name" value="HTHARAC"/>
</dbReference>
<dbReference type="GO" id="GO:0043565">
    <property type="term" value="F:sequence-specific DNA binding"/>
    <property type="evidence" value="ECO:0007669"/>
    <property type="project" value="InterPro"/>
</dbReference>
<dbReference type="Pfam" id="PF07883">
    <property type="entry name" value="Cupin_2"/>
    <property type="match status" value="1"/>
</dbReference>
<dbReference type="HOGENOM" id="CLU_000445_88_3_9"/>
<proteinExistence type="predicted"/>
<evidence type="ECO:0000256" key="3">
    <source>
        <dbReference type="ARBA" id="ARBA00023163"/>
    </source>
</evidence>
<dbReference type="SMART" id="SM00342">
    <property type="entry name" value="HTH_ARAC"/>
    <property type="match status" value="1"/>
</dbReference>
<evidence type="ECO:0000259" key="4">
    <source>
        <dbReference type="PROSITE" id="PS01124"/>
    </source>
</evidence>
<dbReference type="SUPFAM" id="SSF46689">
    <property type="entry name" value="Homeodomain-like"/>
    <property type="match status" value="1"/>
</dbReference>
<organism evidence="5 6">
    <name type="scientific">Hungatella hathewayi WAL-18680</name>
    <dbReference type="NCBI Taxonomy" id="742737"/>
    <lineage>
        <taxon>Bacteria</taxon>
        <taxon>Bacillati</taxon>
        <taxon>Bacillota</taxon>
        <taxon>Clostridia</taxon>
        <taxon>Lachnospirales</taxon>
        <taxon>Lachnospiraceae</taxon>
        <taxon>Hungatella</taxon>
    </lineage>
</organism>
<dbReference type="InterPro" id="IPR018060">
    <property type="entry name" value="HTH_AraC"/>
</dbReference>
<dbReference type="InterPro" id="IPR009057">
    <property type="entry name" value="Homeodomain-like_sf"/>
</dbReference>
<dbReference type="SUPFAM" id="SSF51215">
    <property type="entry name" value="Regulatory protein AraC"/>
    <property type="match status" value="1"/>
</dbReference>
<dbReference type="InterPro" id="IPR020449">
    <property type="entry name" value="Tscrpt_reg_AraC-type_HTH"/>
</dbReference>
<dbReference type="InterPro" id="IPR013096">
    <property type="entry name" value="Cupin_2"/>
</dbReference>
<dbReference type="Pfam" id="PF12833">
    <property type="entry name" value="HTH_18"/>
    <property type="match status" value="1"/>
</dbReference>
<dbReference type="InterPro" id="IPR037923">
    <property type="entry name" value="HTH-like"/>
</dbReference>
<protein>
    <recommendedName>
        <fullName evidence="4">HTH araC/xylS-type domain-containing protein</fullName>
    </recommendedName>
</protein>
<dbReference type="PATRIC" id="fig|742737.3.peg.3744"/>
<keyword evidence="6" id="KW-1185">Reference proteome</keyword>
<dbReference type="GO" id="GO:0003700">
    <property type="term" value="F:DNA-binding transcription factor activity"/>
    <property type="evidence" value="ECO:0007669"/>
    <property type="project" value="InterPro"/>
</dbReference>
<evidence type="ECO:0000256" key="1">
    <source>
        <dbReference type="ARBA" id="ARBA00023015"/>
    </source>
</evidence>
<evidence type="ECO:0000313" key="5">
    <source>
        <dbReference type="EMBL" id="EHI58305.1"/>
    </source>
</evidence>
<accession>G5IJT5</accession>
<name>G5IJT5_9FIRM</name>
<feature type="domain" description="HTH araC/xylS-type" evidence="4">
    <location>
        <begin position="194"/>
        <end position="292"/>
    </location>
</feature>
<dbReference type="InterPro" id="IPR018062">
    <property type="entry name" value="HTH_AraC-typ_CS"/>
</dbReference>
<dbReference type="Gene3D" id="2.60.120.10">
    <property type="entry name" value="Jelly Rolls"/>
    <property type="match status" value="1"/>
</dbReference>
<dbReference type="EMBL" id="ADLN01000104">
    <property type="protein sequence ID" value="EHI58305.1"/>
    <property type="molecule type" value="Genomic_DNA"/>
</dbReference>
<keyword evidence="2" id="KW-0238">DNA-binding</keyword>
<reference evidence="5 6" key="1">
    <citation type="submission" date="2011-08" db="EMBL/GenBank/DDBJ databases">
        <title>The Genome Sequence of Clostridium hathewayi WAL-18680.</title>
        <authorList>
            <consortium name="The Broad Institute Genome Sequencing Platform"/>
            <person name="Earl A."/>
            <person name="Ward D."/>
            <person name="Feldgarden M."/>
            <person name="Gevers D."/>
            <person name="Finegold S.M."/>
            <person name="Summanen P.H."/>
            <person name="Molitoris D.R."/>
            <person name="Song M."/>
            <person name="Daigneault M."/>
            <person name="Allen-Vercoe E."/>
            <person name="Young S.K."/>
            <person name="Zeng Q."/>
            <person name="Gargeya S."/>
            <person name="Fitzgerald M."/>
            <person name="Haas B."/>
            <person name="Abouelleil A."/>
            <person name="Alvarado L."/>
            <person name="Arachchi H.M."/>
            <person name="Berlin A."/>
            <person name="Brown A."/>
            <person name="Chapman S.B."/>
            <person name="Chen Z."/>
            <person name="Dunbar C."/>
            <person name="Freedman E."/>
            <person name="Gearin G."/>
            <person name="Gellesch M."/>
            <person name="Goldberg J."/>
            <person name="Griggs A."/>
            <person name="Gujja S."/>
            <person name="Heiman D."/>
            <person name="Howarth C."/>
            <person name="Larson L."/>
            <person name="Lui A."/>
            <person name="MacDonald P.J.P."/>
            <person name="Montmayeur A."/>
            <person name="Murphy C."/>
            <person name="Neiman D."/>
            <person name="Pearson M."/>
            <person name="Priest M."/>
            <person name="Roberts A."/>
            <person name="Saif S."/>
            <person name="Shea T."/>
            <person name="Shenoy N."/>
            <person name="Sisk P."/>
            <person name="Stolte C."/>
            <person name="Sykes S."/>
            <person name="Wortman J."/>
            <person name="Nusbaum C."/>
            <person name="Birren B."/>
        </authorList>
    </citation>
    <scope>NUCLEOTIDE SEQUENCE [LARGE SCALE GENOMIC DNA]</scope>
    <source>
        <strain evidence="5 6">WAL-18680</strain>
    </source>
</reference>
<dbReference type="AlphaFoldDB" id="G5IJT5"/>
<dbReference type="PANTHER" id="PTHR43280">
    <property type="entry name" value="ARAC-FAMILY TRANSCRIPTIONAL REGULATOR"/>
    <property type="match status" value="1"/>
</dbReference>
<dbReference type="Proteomes" id="UP000005384">
    <property type="component" value="Unassembled WGS sequence"/>
</dbReference>
<sequence length="295" mass="34362">MAKLQIDTMPDQYEIIHYDTPGIPLYIRKGNLFDYPGRRAPCHWHEDVEFIFLLDGEMNYYVNGEHVELGRGEGIFVNSRVMHYGYAARNENCSFICLLFHPSLLASCQKVFQRYVEPVLEERRTSYLCLNRQGQGDIVKRILNIWEMKEQQASCYEMEVIGALYSLWHLVSDMTGQMTGSPEREPSADVTALRRMVSFIRLHFREELSLQNIANEGNVCKSKCCKIFKAQLEQSPIDYLNSYRLHISADLLKYTSMTVSDIALECGFNHLSYYSRLFSRSYGCTPREYRRGEMT</sequence>
<dbReference type="RefSeq" id="WP_006781754.1">
    <property type="nucleotide sequence ID" value="NZ_CP040506.1"/>
</dbReference>
<keyword evidence="3" id="KW-0804">Transcription</keyword>
<dbReference type="InterPro" id="IPR014710">
    <property type="entry name" value="RmlC-like_jellyroll"/>
</dbReference>
<evidence type="ECO:0000313" key="6">
    <source>
        <dbReference type="Proteomes" id="UP000005384"/>
    </source>
</evidence>
<dbReference type="PROSITE" id="PS01124">
    <property type="entry name" value="HTH_ARAC_FAMILY_2"/>
    <property type="match status" value="1"/>
</dbReference>
<dbReference type="Gene3D" id="1.10.10.60">
    <property type="entry name" value="Homeodomain-like"/>
    <property type="match status" value="2"/>
</dbReference>
<comment type="caution">
    <text evidence="5">The sequence shown here is derived from an EMBL/GenBank/DDBJ whole genome shotgun (WGS) entry which is preliminary data.</text>
</comment>
<dbReference type="PROSITE" id="PS00041">
    <property type="entry name" value="HTH_ARAC_FAMILY_1"/>
    <property type="match status" value="1"/>
</dbReference>
<gene>
    <name evidence="5" type="ORF">HMPREF9473_03763</name>
</gene>
<dbReference type="OrthoDB" id="9778008at2"/>
<keyword evidence="1" id="KW-0805">Transcription regulation</keyword>
<dbReference type="PANTHER" id="PTHR43280:SF2">
    <property type="entry name" value="HTH-TYPE TRANSCRIPTIONAL REGULATOR EXSA"/>
    <property type="match status" value="1"/>
</dbReference>